<dbReference type="SUPFAM" id="SSF47391">
    <property type="entry name" value="Dimerization-anchoring domain of cAMP-dependent PK regulatory subunit"/>
    <property type="match status" value="1"/>
</dbReference>
<evidence type="ECO:0000256" key="1">
    <source>
        <dbReference type="SAM" id="Coils"/>
    </source>
</evidence>
<proteinExistence type="predicted"/>
<dbReference type="EMBL" id="CAXAMM010024736">
    <property type="protein sequence ID" value="CAK9055902.1"/>
    <property type="molecule type" value="Genomic_DNA"/>
</dbReference>
<accession>A0ABP0MWK4</accession>
<dbReference type="CDD" id="cd22961">
    <property type="entry name" value="DD_TEX55-like"/>
    <property type="match status" value="1"/>
</dbReference>
<reference evidence="2 3" key="1">
    <citation type="submission" date="2024-02" db="EMBL/GenBank/DDBJ databases">
        <authorList>
            <person name="Chen Y."/>
            <person name="Shah S."/>
            <person name="Dougan E. K."/>
            <person name="Thang M."/>
            <person name="Chan C."/>
        </authorList>
    </citation>
    <scope>NUCLEOTIDE SEQUENCE [LARGE SCALE GENOMIC DNA]</scope>
</reference>
<feature type="coiled-coil region" evidence="1">
    <location>
        <begin position="186"/>
        <end position="234"/>
    </location>
</feature>
<evidence type="ECO:0000313" key="3">
    <source>
        <dbReference type="Proteomes" id="UP001642464"/>
    </source>
</evidence>
<keyword evidence="1" id="KW-0175">Coiled coil</keyword>
<evidence type="ECO:0000313" key="2">
    <source>
        <dbReference type="EMBL" id="CAK9055902.1"/>
    </source>
</evidence>
<keyword evidence="3" id="KW-1185">Reference proteome</keyword>
<dbReference type="Proteomes" id="UP001642464">
    <property type="component" value="Unassembled WGS sequence"/>
</dbReference>
<protein>
    <submittedName>
        <fullName evidence="2">Protein BUD31-like</fullName>
    </submittedName>
</protein>
<gene>
    <name evidence="2" type="ORF">SCF082_LOCUS30174</name>
</gene>
<comment type="caution">
    <text evidence="2">The sequence shown here is derived from an EMBL/GenBank/DDBJ whole genome shotgun (WGS) entry which is preliminary data.</text>
</comment>
<organism evidence="2 3">
    <name type="scientific">Durusdinium trenchii</name>
    <dbReference type="NCBI Taxonomy" id="1381693"/>
    <lineage>
        <taxon>Eukaryota</taxon>
        <taxon>Sar</taxon>
        <taxon>Alveolata</taxon>
        <taxon>Dinophyceae</taxon>
        <taxon>Suessiales</taxon>
        <taxon>Symbiodiniaceae</taxon>
        <taxon>Durusdinium</taxon>
    </lineage>
</organism>
<name>A0ABP0MWK4_9DINO</name>
<sequence length="288" mass="31987">MELEVARHSGIPESSILSVRIGSTRRLVHLNQLERPMKFPLRPEECTSIKVDVMDLSGTARVACQAKTTEYTIPLETTDEVPSATGMEVTVKLKPQGADSAAIDEELEKKKEDAAKAYLEKHGLTSFMQFLIQSLMKDKPSDPYAFMQRQVTKRVVASQARGTETDKQLDDILQKLSAEVSESVPAEQLQSLQEQAEAAGAQLRKDNEELRGMLEMLKTRYKVLLQENTELAKQVGEDPSGVDLISMKDDVGGLVNENALLVSELTSMRKKIETMKGQVGQMKFEEAS</sequence>